<reference evidence="2" key="1">
    <citation type="submission" date="2016-10" db="EMBL/GenBank/DDBJ databases">
        <title>Sequence of Gallionella enrichment culture.</title>
        <authorList>
            <person name="Poehlein A."/>
            <person name="Muehling M."/>
            <person name="Daniel R."/>
        </authorList>
    </citation>
    <scope>NUCLEOTIDE SEQUENCE</scope>
</reference>
<dbReference type="InterPro" id="IPR022009">
    <property type="entry name" value="Resctriction_endonuc_II_NotI"/>
</dbReference>
<dbReference type="Pfam" id="PF12183">
    <property type="entry name" value="NotI"/>
    <property type="match status" value="1"/>
</dbReference>
<organism evidence="2">
    <name type="scientific">mine drainage metagenome</name>
    <dbReference type="NCBI Taxonomy" id="410659"/>
    <lineage>
        <taxon>unclassified sequences</taxon>
        <taxon>metagenomes</taxon>
        <taxon>ecological metagenomes</taxon>
    </lineage>
</organism>
<sequence length="321" mass="35894">MGRAPARQRGRRTSYGIAEWYSRLYRSLNAAQRLEFVDLPAGQHVECRFLADMPDLAPGGRTYCNKKGGVCSLRPFTQDEEFNVTFGTITATCPNRFLEGGAVFNEIGRILLGTEDALIAKEIPFLIRPQINGDDGQEQNDADMFNQDPAADNEDVGRIDMVMVHPDLDRLAWCAVELQAVYFSGGAISKDYPAIRADQGNGFPMPGANRRADYRSSGPKRLMPQLQIKVPALRRWGKKMAVVVDRPFFDSLGPMDDVPDISNSDIIWFIVRFDDDPITGRATMSVDEIRRTTLERAVEGLTAGTPTSLDEFERKLRGKLR</sequence>
<accession>A0A1J5PWN9</accession>
<feature type="domain" description="Restriction endonuclease type II NotI" evidence="1">
    <location>
        <begin position="60"/>
        <end position="279"/>
    </location>
</feature>
<keyword evidence="2" id="KW-0378">Hydrolase</keyword>
<evidence type="ECO:0000313" key="2">
    <source>
        <dbReference type="EMBL" id="OIQ75897.1"/>
    </source>
</evidence>
<dbReference type="EMBL" id="MLJW01002023">
    <property type="protein sequence ID" value="OIQ75897.1"/>
    <property type="molecule type" value="Genomic_DNA"/>
</dbReference>
<comment type="caution">
    <text evidence="2">The sequence shown here is derived from an EMBL/GenBank/DDBJ whole genome shotgun (WGS) entry which is preliminary data.</text>
</comment>
<dbReference type="AlphaFoldDB" id="A0A1J5PWN9"/>
<keyword evidence="2" id="KW-0255">Endonuclease</keyword>
<evidence type="ECO:0000259" key="1">
    <source>
        <dbReference type="Pfam" id="PF12183"/>
    </source>
</evidence>
<proteinExistence type="predicted"/>
<keyword evidence="2" id="KW-0540">Nuclease</keyword>
<name>A0A1J5PWN9_9ZZZZ</name>
<dbReference type="GO" id="GO:0004519">
    <property type="term" value="F:endonuclease activity"/>
    <property type="evidence" value="ECO:0007669"/>
    <property type="project" value="UniProtKB-KW"/>
</dbReference>
<protein>
    <submittedName>
        <fullName evidence="2">Restriction endonuclease NotI</fullName>
    </submittedName>
</protein>
<gene>
    <name evidence="2" type="ORF">GALL_424310</name>
</gene>